<protein>
    <submittedName>
        <fullName evidence="1">DUF1640 domain-containing protein</fullName>
    </submittedName>
</protein>
<reference evidence="1 2" key="1">
    <citation type="submission" date="2020-10" db="EMBL/GenBank/DDBJ databases">
        <title>Connecting structure to function with the recovery of over 1000 high-quality activated sludge metagenome-assembled genomes encoding full-length rRNA genes using long-read sequencing.</title>
        <authorList>
            <person name="Singleton C.M."/>
            <person name="Petriglieri F."/>
            <person name="Kristensen J.M."/>
            <person name="Kirkegaard R.H."/>
            <person name="Michaelsen T.Y."/>
            <person name="Andersen M.H."/>
            <person name="Karst S.M."/>
            <person name="Dueholm M.S."/>
            <person name="Nielsen P.H."/>
            <person name="Albertsen M."/>
        </authorList>
    </citation>
    <scope>NUCLEOTIDE SEQUENCE [LARGE SCALE GENOMIC DNA]</scope>
    <source>
        <strain evidence="1">Fred_18-Q3-R57-64_BAT3C.720</strain>
    </source>
</reference>
<dbReference type="AlphaFoldDB" id="A0A935T7G2"/>
<evidence type="ECO:0000313" key="1">
    <source>
        <dbReference type="EMBL" id="MBK7954405.1"/>
    </source>
</evidence>
<dbReference type="EMBL" id="JADJOT010000009">
    <property type="protein sequence ID" value="MBK7954405.1"/>
    <property type="molecule type" value="Genomic_DNA"/>
</dbReference>
<comment type="caution">
    <text evidence="1">The sequence shown here is derived from an EMBL/GenBank/DDBJ whole genome shotgun (WGS) entry which is preliminary data.</text>
</comment>
<accession>A0A935T7G2</accession>
<sequence length="79" mass="8899">MSTVTFDTLEATRRLRDAGFDEKQAEMVVRVLSDAQSNLVTREHFDAKFAVVEAKMDKLSWMIGALIAIAVANFAKQFF</sequence>
<name>A0A935T7G2_9PROT</name>
<gene>
    <name evidence="1" type="ORF">IPK02_10825</name>
</gene>
<dbReference type="Proteomes" id="UP000706151">
    <property type="component" value="Unassembled WGS sequence"/>
</dbReference>
<proteinExistence type="predicted"/>
<evidence type="ECO:0000313" key="2">
    <source>
        <dbReference type="Proteomes" id="UP000706151"/>
    </source>
</evidence>
<organism evidence="1 2">
    <name type="scientific">Candidatus Accumulibacter affinis</name>
    <dbReference type="NCBI Taxonomy" id="2954384"/>
    <lineage>
        <taxon>Bacteria</taxon>
        <taxon>Pseudomonadati</taxon>
        <taxon>Pseudomonadota</taxon>
        <taxon>Betaproteobacteria</taxon>
        <taxon>Candidatus Accumulibacter</taxon>
    </lineage>
</organism>